<feature type="transmembrane region" description="Helical" evidence="6">
    <location>
        <begin position="66"/>
        <end position="89"/>
    </location>
</feature>
<feature type="transmembrane region" description="Helical" evidence="6">
    <location>
        <begin position="33"/>
        <end position="60"/>
    </location>
</feature>
<evidence type="ECO:0000256" key="1">
    <source>
        <dbReference type="ARBA" id="ARBA00004141"/>
    </source>
</evidence>
<comment type="similarity">
    <text evidence="2">Belongs to the EamA transporter family.</text>
</comment>
<gene>
    <name evidence="8" type="ORF">Rumeso_03824</name>
</gene>
<proteinExistence type="inferred from homology"/>
<feature type="domain" description="EamA" evidence="7">
    <location>
        <begin position="183"/>
        <end position="316"/>
    </location>
</feature>
<comment type="subcellular location">
    <subcellularLocation>
        <location evidence="1">Membrane</location>
        <topology evidence="1">Multi-pass membrane protein</topology>
    </subcellularLocation>
</comment>
<evidence type="ECO:0000259" key="7">
    <source>
        <dbReference type="Pfam" id="PF00892"/>
    </source>
</evidence>
<dbReference type="InterPro" id="IPR050638">
    <property type="entry name" value="AA-Vitamin_Transporters"/>
</dbReference>
<dbReference type="PANTHER" id="PTHR32322">
    <property type="entry name" value="INNER MEMBRANE TRANSPORTER"/>
    <property type="match status" value="1"/>
</dbReference>
<dbReference type="Proteomes" id="UP000019666">
    <property type="component" value="Unassembled WGS sequence"/>
</dbReference>
<feature type="transmembrane region" description="Helical" evidence="6">
    <location>
        <begin position="156"/>
        <end position="175"/>
    </location>
</feature>
<dbReference type="HOGENOM" id="CLU_033863_10_1_5"/>
<keyword evidence="9" id="KW-1185">Reference proteome</keyword>
<dbReference type="PATRIC" id="fig|442562.3.peg.3771"/>
<dbReference type="Pfam" id="PF00892">
    <property type="entry name" value="EamA"/>
    <property type="match status" value="2"/>
</dbReference>
<protein>
    <submittedName>
        <fullName evidence="8">Permease of the drug/metabolite transporter (DMT) superfamily</fullName>
    </submittedName>
</protein>
<dbReference type="PANTHER" id="PTHR32322:SF2">
    <property type="entry name" value="EAMA DOMAIN-CONTAINING PROTEIN"/>
    <property type="match status" value="1"/>
</dbReference>
<dbReference type="STRING" id="442562.Rumeso_03824"/>
<reference evidence="8 9" key="1">
    <citation type="submission" date="2013-02" db="EMBL/GenBank/DDBJ databases">
        <authorList>
            <person name="Fiebig A."/>
            <person name="Goeker M."/>
            <person name="Klenk H.-P.P."/>
        </authorList>
    </citation>
    <scope>NUCLEOTIDE SEQUENCE [LARGE SCALE GENOMIC DNA]</scope>
    <source>
        <strain evidence="8 9">DSM 19309</strain>
    </source>
</reference>
<evidence type="ECO:0000256" key="5">
    <source>
        <dbReference type="ARBA" id="ARBA00023136"/>
    </source>
</evidence>
<evidence type="ECO:0000256" key="3">
    <source>
        <dbReference type="ARBA" id="ARBA00022692"/>
    </source>
</evidence>
<dbReference type="GO" id="GO:0016020">
    <property type="term" value="C:membrane"/>
    <property type="evidence" value="ECO:0007669"/>
    <property type="project" value="UniProtKB-SubCell"/>
</dbReference>
<comment type="caution">
    <text evidence="8">The sequence shown here is derived from an EMBL/GenBank/DDBJ whole genome shotgun (WGS) entry which is preliminary data.</text>
</comment>
<feature type="transmembrane region" description="Helical" evidence="6">
    <location>
        <begin position="300"/>
        <end position="318"/>
    </location>
</feature>
<feature type="transmembrane region" description="Helical" evidence="6">
    <location>
        <begin position="126"/>
        <end position="144"/>
    </location>
</feature>
<feature type="transmembrane region" description="Helical" evidence="6">
    <location>
        <begin position="277"/>
        <end position="294"/>
    </location>
</feature>
<sequence>MFGDGLPAPALFDRRPDLMTDLAAPIARPRSGLAAMLVAVLLEAALVISWSAGFVGIRFASDHAPIFLILLWRSLVSGLLLLPFALTVGPKLRWRDVPPQMLFGTLAMAVYLAGFALAIGEGVPTGLVALIADMLPLGVALLSWPLLGQALTRGQWLGTGLGLAGVLLASGWSVSFGDVPLWAYGLPVAGTLSFALATLLQKRSPAGALPVHQSLCLQCLTASALFAVGAWHEGGVAPVMDAGFIGGILWLVFVATFASWSLYYLALRRSSPARVTAVLYLSPPVTMVCAWVAFGEPLSWAMAGGLAVSLLGIVVFAGSRGA</sequence>
<evidence type="ECO:0000313" key="8">
    <source>
        <dbReference type="EMBL" id="EYD74528.1"/>
    </source>
</evidence>
<evidence type="ECO:0000256" key="2">
    <source>
        <dbReference type="ARBA" id="ARBA00007362"/>
    </source>
</evidence>
<dbReference type="InterPro" id="IPR000620">
    <property type="entry name" value="EamA_dom"/>
</dbReference>
<accession>A0A017HK73</accession>
<keyword evidence="3 6" id="KW-0812">Transmembrane</keyword>
<evidence type="ECO:0000256" key="4">
    <source>
        <dbReference type="ARBA" id="ARBA00022989"/>
    </source>
</evidence>
<name>A0A017HK73_9RHOB</name>
<dbReference type="EMBL" id="AOSK01000111">
    <property type="protein sequence ID" value="EYD74528.1"/>
    <property type="molecule type" value="Genomic_DNA"/>
</dbReference>
<keyword evidence="4 6" id="KW-1133">Transmembrane helix</keyword>
<dbReference type="AlphaFoldDB" id="A0A017HK73"/>
<feature type="transmembrane region" description="Helical" evidence="6">
    <location>
        <begin position="181"/>
        <end position="200"/>
    </location>
</feature>
<evidence type="ECO:0000313" key="9">
    <source>
        <dbReference type="Proteomes" id="UP000019666"/>
    </source>
</evidence>
<feature type="transmembrane region" description="Helical" evidence="6">
    <location>
        <begin position="101"/>
        <end position="120"/>
    </location>
</feature>
<keyword evidence="5 6" id="KW-0472">Membrane</keyword>
<feature type="transmembrane region" description="Helical" evidence="6">
    <location>
        <begin position="212"/>
        <end position="232"/>
    </location>
</feature>
<dbReference type="SUPFAM" id="SSF103481">
    <property type="entry name" value="Multidrug resistance efflux transporter EmrE"/>
    <property type="match status" value="2"/>
</dbReference>
<dbReference type="InterPro" id="IPR037185">
    <property type="entry name" value="EmrE-like"/>
</dbReference>
<feature type="domain" description="EamA" evidence="7">
    <location>
        <begin position="40"/>
        <end position="170"/>
    </location>
</feature>
<evidence type="ECO:0000256" key="6">
    <source>
        <dbReference type="SAM" id="Phobius"/>
    </source>
</evidence>
<organism evidence="8 9">
    <name type="scientific">Rubellimicrobium mesophilum DSM 19309</name>
    <dbReference type="NCBI Taxonomy" id="442562"/>
    <lineage>
        <taxon>Bacteria</taxon>
        <taxon>Pseudomonadati</taxon>
        <taxon>Pseudomonadota</taxon>
        <taxon>Alphaproteobacteria</taxon>
        <taxon>Rhodobacterales</taxon>
        <taxon>Roseobacteraceae</taxon>
        <taxon>Rubellimicrobium</taxon>
    </lineage>
</organism>
<feature type="transmembrane region" description="Helical" evidence="6">
    <location>
        <begin position="244"/>
        <end position="265"/>
    </location>
</feature>